<organism evidence="6 7">
    <name type="scientific">Leptotrombidium deliense</name>
    <dbReference type="NCBI Taxonomy" id="299467"/>
    <lineage>
        <taxon>Eukaryota</taxon>
        <taxon>Metazoa</taxon>
        <taxon>Ecdysozoa</taxon>
        <taxon>Arthropoda</taxon>
        <taxon>Chelicerata</taxon>
        <taxon>Arachnida</taxon>
        <taxon>Acari</taxon>
        <taxon>Acariformes</taxon>
        <taxon>Trombidiformes</taxon>
        <taxon>Prostigmata</taxon>
        <taxon>Anystina</taxon>
        <taxon>Parasitengona</taxon>
        <taxon>Trombiculoidea</taxon>
        <taxon>Trombiculidae</taxon>
        <taxon>Leptotrombidium</taxon>
    </lineage>
</organism>
<gene>
    <name evidence="6" type="ORF">B4U80_07685</name>
</gene>
<dbReference type="InterPro" id="IPR036259">
    <property type="entry name" value="MFS_trans_sf"/>
</dbReference>
<feature type="transmembrane region" description="Helical" evidence="5">
    <location>
        <begin position="39"/>
        <end position="58"/>
    </location>
</feature>
<dbReference type="OrthoDB" id="5296287at2759"/>
<keyword evidence="4 5" id="KW-0472">Membrane</keyword>
<keyword evidence="7" id="KW-1185">Reference proteome</keyword>
<dbReference type="GO" id="GO:0022857">
    <property type="term" value="F:transmembrane transporter activity"/>
    <property type="evidence" value="ECO:0007669"/>
    <property type="project" value="InterPro"/>
</dbReference>
<keyword evidence="2 5" id="KW-0812">Transmembrane</keyword>
<protein>
    <submittedName>
        <fullName evidence="6">Uncharacterized protein</fullName>
    </submittedName>
</protein>
<dbReference type="PANTHER" id="PTHR24064">
    <property type="entry name" value="SOLUTE CARRIER FAMILY 22 MEMBER"/>
    <property type="match status" value="1"/>
</dbReference>
<evidence type="ECO:0000256" key="3">
    <source>
        <dbReference type="ARBA" id="ARBA00022989"/>
    </source>
</evidence>
<feature type="non-terminal residue" evidence="6">
    <location>
        <position position="1"/>
    </location>
</feature>
<comment type="caution">
    <text evidence="6">The sequence shown here is derived from an EMBL/GenBank/DDBJ whole genome shotgun (WGS) entry which is preliminary data.</text>
</comment>
<accession>A0A443SI21</accession>
<dbReference type="Proteomes" id="UP000288716">
    <property type="component" value="Unassembled WGS sequence"/>
</dbReference>
<keyword evidence="3 5" id="KW-1133">Transmembrane helix</keyword>
<dbReference type="Pfam" id="PF00083">
    <property type="entry name" value="Sugar_tr"/>
    <property type="match status" value="1"/>
</dbReference>
<dbReference type="VEuPathDB" id="VectorBase:LDEU004857"/>
<dbReference type="EMBL" id="NCKV01002198">
    <property type="protein sequence ID" value="RWS27183.1"/>
    <property type="molecule type" value="Genomic_DNA"/>
</dbReference>
<evidence type="ECO:0000256" key="5">
    <source>
        <dbReference type="SAM" id="Phobius"/>
    </source>
</evidence>
<dbReference type="AlphaFoldDB" id="A0A443SI21"/>
<dbReference type="Gene3D" id="1.20.1250.20">
    <property type="entry name" value="MFS general substrate transporter like domains"/>
    <property type="match status" value="1"/>
</dbReference>
<feature type="non-terminal residue" evidence="6">
    <location>
        <position position="126"/>
    </location>
</feature>
<evidence type="ECO:0000256" key="1">
    <source>
        <dbReference type="ARBA" id="ARBA00004141"/>
    </source>
</evidence>
<evidence type="ECO:0000256" key="2">
    <source>
        <dbReference type="ARBA" id="ARBA00022692"/>
    </source>
</evidence>
<sequence length="126" mass="14473">IEYVDTKRRNLVSHIYLISFAVTFALTPLIAYYARNWRLLSIATSAPTILVVFIFALLPESVRWLKTRNAQQMMATLKRVAAINGKEVSENVLKSICTAKHDEKPLNCILKHKKLLMVFVNTNIIW</sequence>
<dbReference type="InterPro" id="IPR005828">
    <property type="entry name" value="MFS_sugar_transport-like"/>
</dbReference>
<dbReference type="SUPFAM" id="SSF103473">
    <property type="entry name" value="MFS general substrate transporter"/>
    <property type="match status" value="1"/>
</dbReference>
<comment type="subcellular location">
    <subcellularLocation>
        <location evidence="1">Membrane</location>
        <topology evidence="1">Multi-pass membrane protein</topology>
    </subcellularLocation>
</comment>
<dbReference type="STRING" id="299467.A0A443SI21"/>
<evidence type="ECO:0000313" key="6">
    <source>
        <dbReference type="EMBL" id="RWS27183.1"/>
    </source>
</evidence>
<name>A0A443SI21_9ACAR</name>
<evidence type="ECO:0000256" key="4">
    <source>
        <dbReference type="ARBA" id="ARBA00023136"/>
    </source>
</evidence>
<evidence type="ECO:0000313" key="7">
    <source>
        <dbReference type="Proteomes" id="UP000288716"/>
    </source>
</evidence>
<reference evidence="6 7" key="1">
    <citation type="journal article" date="2018" name="Gigascience">
        <title>Genomes of trombidid mites reveal novel predicted allergens and laterally-transferred genes associated with secondary metabolism.</title>
        <authorList>
            <person name="Dong X."/>
            <person name="Chaisiri K."/>
            <person name="Xia D."/>
            <person name="Armstrong S.D."/>
            <person name="Fang Y."/>
            <person name="Donnelly M.J."/>
            <person name="Kadowaki T."/>
            <person name="McGarry J.W."/>
            <person name="Darby A.C."/>
            <person name="Makepeace B.L."/>
        </authorList>
    </citation>
    <scope>NUCLEOTIDE SEQUENCE [LARGE SCALE GENOMIC DNA]</scope>
    <source>
        <strain evidence="6">UoL-UT</strain>
    </source>
</reference>
<proteinExistence type="predicted"/>
<feature type="transmembrane region" description="Helical" evidence="5">
    <location>
        <begin position="12"/>
        <end position="33"/>
    </location>
</feature>
<dbReference type="GO" id="GO:0016020">
    <property type="term" value="C:membrane"/>
    <property type="evidence" value="ECO:0007669"/>
    <property type="project" value="UniProtKB-SubCell"/>
</dbReference>